<dbReference type="Proteomes" id="UP000765509">
    <property type="component" value="Unassembled WGS sequence"/>
</dbReference>
<evidence type="ECO:0000313" key="1">
    <source>
        <dbReference type="EMBL" id="MBW0495337.1"/>
    </source>
</evidence>
<dbReference type="AlphaFoldDB" id="A0A9Q3D4G5"/>
<comment type="caution">
    <text evidence="1">The sequence shown here is derived from an EMBL/GenBank/DDBJ whole genome shotgun (WGS) entry which is preliminary data.</text>
</comment>
<protein>
    <submittedName>
        <fullName evidence="1">Uncharacterized protein</fullName>
    </submittedName>
</protein>
<dbReference type="EMBL" id="AVOT02013041">
    <property type="protein sequence ID" value="MBW0495337.1"/>
    <property type="molecule type" value="Genomic_DNA"/>
</dbReference>
<accession>A0A9Q3D4G5</accession>
<evidence type="ECO:0000313" key="2">
    <source>
        <dbReference type="Proteomes" id="UP000765509"/>
    </source>
</evidence>
<name>A0A9Q3D4G5_9BASI</name>
<gene>
    <name evidence="1" type="ORF">O181_035052</name>
</gene>
<sequence length="96" mass="10730">MDRLACIDSSQYQKEPIQRFKQPILSCGMILGWRAEQSSGIGLALPPFRRHELRNGARRGVAMPTFVSKANPLVFCMPRRLPATRGTDSARSAEMP</sequence>
<organism evidence="1 2">
    <name type="scientific">Austropuccinia psidii MF-1</name>
    <dbReference type="NCBI Taxonomy" id="1389203"/>
    <lineage>
        <taxon>Eukaryota</taxon>
        <taxon>Fungi</taxon>
        <taxon>Dikarya</taxon>
        <taxon>Basidiomycota</taxon>
        <taxon>Pucciniomycotina</taxon>
        <taxon>Pucciniomycetes</taxon>
        <taxon>Pucciniales</taxon>
        <taxon>Sphaerophragmiaceae</taxon>
        <taxon>Austropuccinia</taxon>
    </lineage>
</organism>
<reference evidence="1" key="1">
    <citation type="submission" date="2021-03" db="EMBL/GenBank/DDBJ databases">
        <title>Draft genome sequence of rust myrtle Austropuccinia psidii MF-1, a brazilian biotype.</title>
        <authorList>
            <person name="Quecine M.C."/>
            <person name="Pachon D.M.R."/>
            <person name="Bonatelli M.L."/>
            <person name="Correr F.H."/>
            <person name="Franceschini L.M."/>
            <person name="Leite T.F."/>
            <person name="Margarido G.R.A."/>
            <person name="Almeida C.A."/>
            <person name="Ferrarezi J.A."/>
            <person name="Labate C.A."/>
        </authorList>
    </citation>
    <scope>NUCLEOTIDE SEQUENCE</scope>
    <source>
        <strain evidence="1">MF-1</strain>
    </source>
</reference>
<keyword evidence="2" id="KW-1185">Reference proteome</keyword>
<proteinExistence type="predicted"/>